<feature type="compositionally biased region" description="Polar residues" evidence="2">
    <location>
        <begin position="18"/>
        <end position="29"/>
    </location>
</feature>
<dbReference type="AlphaFoldDB" id="A0A4V3XGL8"/>
<dbReference type="InterPro" id="IPR032675">
    <property type="entry name" value="LRR_dom_sf"/>
</dbReference>
<evidence type="ECO:0000256" key="3">
    <source>
        <dbReference type="SAM" id="Phobius"/>
    </source>
</evidence>
<proteinExistence type="predicted"/>
<evidence type="ECO:0008006" key="6">
    <source>
        <dbReference type="Google" id="ProtNLM"/>
    </source>
</evidence>
<comment type="caution">
    <text evidence="4">The sequence shown here is derived from an EMBL/GenBank/DDBJ whole genome shotgun (WGS) entry which is preliminary data.</text>
</comment>
<dbReference type="SUPFAM" id="SSF52058">
    <property type="entry name" value="L domain-like"/>
    <property type="match status" value="1"/>
</dbReference>
<feature type="transmembrane region" description="Helical" evidence="3">
    <location>
        <begin position="102"/>
        <end position="121"/>
    </location>
</feature>
<protein>
    <recommendedName>
        <fullName evidence="6">Leucine-rich repeat-containing N-terminal plant-type domain-containing protein</fullName>
    </recommendedName>
</protein>
<dbReference type="PANTHER" id="PTHR48059">
    <property type="entry name" value="POLYGALACTURONASE INHIBITOR 1"/>
    <property type="match status" value="1"/>
</dbReference>
<gene>
    <name evidence="4" type="ORF">EUX98_g8256</name>
</gene>
<keyword evidence="3" id="KW-0812">Transmembrane</keyword>
<dbReference type="Gene3D" id="3.80.10.10">
    <property type="entry name" value="Ribonuclease Inhibitor"/>
    <property type="match status" value="1"/>
</dbReference>
<dbReference type="InterPro" id="IPR051848">
    <property type="entry name" value="PGIP"/>
</dbReference>
<dbReference type="EMBL" id="SGPM01000426">
    <property type="protein sequence ID" value="THH21863.1"/>
    <property type="molecule type" value="Genomic_DNA"/>
</dbReference>
<organism evidence="4 5">
    <name type="scientific">Antrodiella citrinella</name>
    <dbReference type="NCBI Taxonomy" id="2447956"/>
    <lineage>
        <taxon>Eukaryota</taxon>
        <taxon>Fungi</taxon>
        <taxon>Dikarya</taxon>
        <taxon>Basidiomycota</taxon>
        <taxon>Agaricomycotina</taxon>
        <taxon>Agaricomycetes</taxon>
        <taxon>Polyporales</taxon>
        <taxon>Steccherinaceae</taxon>
        <taxon>Antrodiella</taxon>
    </lineage>
</organism>
<dbReference type="Proteomes" id="UP000308730">
    <property type="component" value="Unassembled WGS sequence"/>
</dbReference>
<keyword evidence="3" id="KW-0472">Membrane</keyword>
<evidence type="ECO:0000256" key="1">
    <source>
        <dbReference type="ARBA" id="ARBA00004196"/>
    </source>
</evidence>
<feature type="region of interest" description="Disordered" evidence="2">
    <location>
        <begin position="1"/>
        <end position="29"/>
    </location>
</feature>
<reference evidence="4 5" key="1">
    <citation type="submission" date="2019-02" db="EMBL/GenBank/DDBJ databases">
        <title>Genome sequencing of the rare red list fungi Antrodiella citrinella (Flaviporus citrinellus).</title>
        <authorList>
            <person name="Buettner E."/>
            <person name="Kellner H."/>
        </authorList>
    </citation>
    <scope>NUCLEOTIDE SEQUENCE [LARGE SCALE GENOMIC DNA]</scope>
    <source>
        <strain evidence="4 5">DSM 108506</strain>
    </source>
</reference>
<comment type="subcellular location">
    <subcellularLocation>
        <location evidence="1">Cell envelope</location>
    </subcellularLocation>
</comment>
<evidence type="ECO:0000313" key="4">
    <source>
        <dbReference type="EMBL" id="THH21863.1"/>
    </source>
</evidence>
<name>A0A4V3XGL8_9APHY</name>
<dbReference type="PANTHER" id="PTHR48059:SF30">
    <property type="entry name" value="OS06G0587000 PROTEIN"/>
    <property type="match status" value="1"/>
</dbReference>
<keyword evidence="3" id="KW-1133">Transmembrane helix</keyword>
<keyword evidence="5" id="KW-1185">Reference proteome</keyword>
<evidence type="ECO:0000256" key="2">
    <source>
        <dbReference type="SAM" id="MobiDB-lite"/>
    </source>
</evidence>
<accession>A0A4V3XGL8</accession>
<dbReference type="OrthoDB" id="676979at2759"/>
<evidence type="ECO:0000313" key="5">
    <source>
        <dbReference type="Proteomes" id="UP000308730"/>
    </source>
</evidence>
<sequence length="457" mass="48331">MRSPATKHTDLEAGPRTSPYSASTNTGNPTLRDRFTKLWFDVRTFGRDPEPELVPIQPALPPWAPLHVEKRAAQACCMDCPCRMEQEKQKKKKRKGSLRDKILIHVLIWIILYLLGDSIFLNIRVVNLASSTTSTPSPVPTNSTTNVLSADAQSCLSQYNVNAPSNPSSYPCSSCLPVLQAVPSNFSDGNAQDAQQIQNAVQFCSLRSIFDTADSDGQTSLKSGNWVNDVKFCAWTGISCDGSGRVSSLTLTFPGVPAAIPNQIGALTALQTLQVVGNSAVPAGSLPSSFTSLTSLASLHLESTAMTALPDIFSTFNQLVTLELIKNGQMGNALPNSVTSFVVNGQALNNPLSALSTSNSLKSSMKLIDLSASSLSGIVPTTISSFTSLVELHLDNNNLSGPLPPAFPSTLASFSMSNNTGLGGSNTASFCSLPTLQSCNMQNTGLNATGGCGVCTF</sequence>